<name>A0ACB8F2U5_9SAUR</name>
<reference evidence="1" key="1">
    <citation type="submission" date="2021-08" db="EMBL/GenBank/DDBJ databases">
        <title>The first chromosome-level gecko genome reveals the dynamic sex chromosomes of Neotropical dwarf geckos (Sphaerodactylidae: Sphaerodactylus).</title>
        <authorList>
            <person name="Pinto B.J."/>
            <person name="Keating S.E."/>
            <person name="Gamble T."/>
        </authorList>
    </citation>
    <scope>NUCLEOTIDE SEQUENCE</scope>
    <source>
        <strain evidence="1">TG3544</strain>
    </source>
</reference>
<organism evidence="1 2">
    <name type="scientific">Sphaerodactylus townsendi</name>
    <dbReference type="NCBI Taxonomy" id="933632"/>
    <lineage>
        <taxon>Eukaryota</taxon>
        <taxon>Metazoa</taxon>
        <taxon>Chordata</taxon>
        <taxon>Craniata</taxon>
        <taxon>Vertebrata</taxon>
        <taxon>Euteleostomi</taxon>
        <taxon>Lepidosauria</taxon>
        <taxon>Squamata</taxon>
        <taxon>Bifurcata</taxon>
        <taxon>Gekkota</taxon>
        <taxon>Sphaerodactylidae</taxon>
        <taxon>Sphaerodactylus</taxon>
    </lineage>
</organism>
<comment type="caution">
    <text evidence="1">The sequence shown here is derived from an EMBL/GenBank/DDBJ whole genome shotgun (WGS) entry which is preliminary data.</text>
</comment>
<sequence>MCFYTLAKHHSYSTEQPGTSQRGLLAHQMAWLLPEGTWLLCAEPEGTGAAHSSQAPSQAGLSACQLAQLLPKGWAEACPVGTWLLHAMTTPSSSAQLSGSS</sequence>
<gene>
    <name evidence="1" type="ORF">K3G42_012536</name>
</gene>
<keyword evidence="2" id="KW-1185">Reference proteome</keyword>
<dbReference type="EMBL" id="CM037618">
    <property type="protein sequence ID" value="KAH7999488.1"/>
    <property type="molecule type" value="Genomic_DNA"/>
</dbReference>
<evidence type="ECO:0000313" key="1">
    <source>
        <dbReference type="EMBL" id="KAH7999488.1"/>
    </source>
</evidence>
<evidence type="ECO:0000313" key="2">
    <source>
        <dbReference type="Proteomes" id="UP000827872"/>
    </source>
</evidence>
<dbReference type="Proteomes" id="UP000827872">
    <property type="component" value="Linkage Group LG05"/>
</dbReference>
<protein>
    <submittedName>
        <fullName evidence="1">Uncharacterized protein</fullName>
    </submittedName>
</protein>
<proteinExistence type="predicted"/>
<accession>A0ACB8F2U5</accession>